<dbReference type="InterPro" id="IPR010998">
    <property type="entry name" value="Integrase_recombinase_N"/>
</dbReference>
<evidence type="ECO:0000256" key="3">
    <source>
        <dbReference type="ARBA" id="ARBA00023172"/>
    </source>
</evidence>
<dbReference type="AlphaFoldDB" id="A0A512B3S7"/>
<dbReference type="SUPFAM" id="SSF56349">
    <property type="entry name" value="DNA breaking-rejoining enzymes"/>
    <property type="match status" value="1"/>
</dbReference>
<keyword evidence="2" id="KW-0238">DNA-binding</keyword>
<evidence type="ECO:0000256" key="1">
    <source>
        <dbReference type="ARBA" id="ARBA00008857"/>
    </source>
</evidence>
<comment type="caution">
    <text evidence="5">The sequence shown here is derived from an EMBL/GenBank/DDBJ whole genome shotgun (WGS) entry which is preliminary data.</text>
</comment>
<evidence type="ECO:0000256" key="2">
    <source>
        <dbReference type="ARBA" id="ARBA00023125"/>
    </source>
</evidence>
<dbReference type="EMBL" id="BJYS01000041">
    <property type="protein sequence ID" value="GEO06615.1"/>
    <property type="molecule type" value="Genomic_DNA"/>
</dbReference>
<dbReference type="InterPro" id="IPR002104">
    <property type="entry name" value="Integrase_catalytic"/>
</dbReference>
<dbReference type="InterPro" id="IPR011010">
    <property type="entry name" value="DNA_brk_join_enz"/>
</dbReference>
<dbReference type="InterPro" id="IPR035386">
    <property type="entry name" value="Arm-DNA-bind_5"/>
</dbReference>
<dbReference type="PANTHER" id="PTHR30349">
    <property type="entry name" value="PHAGE INTEGRASE-RELATED"/>
    <property type="match status" value="1"/>
</dbReference>
<feature type="domain" description="Tyr recombinase" evidence="4">
    <location>
        <begin position="180"/>
        <end position="343"/>
    </location>
</feature>
<dbReference type="Proteomes" id="UP000321532">
    <property type="component" value="Unassembled WGS sequence"/>
</dbReference>
<evidence type="ECO:0000313" key="6">
    <source>
        <dbReference type="Proteomes" id="UP000321532"/>
    </source>
</evidence>
<name>A0A512B3S7_9BACT</name>
<dbReference type="GO" id="GO:0006310">
    <property type="term" value="P:DNA recombination"/>
    <property type="evidence" value="ECO:0007669"/>
    <property type="project" value="UniProtKB-KW"/>
</dbReference>
<dbReference type="GO" id="GO:0003677">
    <property type="term" value="F:DNA binding"/>
    <property type="evidence" value="ECO:0007669"/>
    <property type="project" value="UniProtKB-KW"/>
</dbReference>
<dbReference type="InterPro" id="IPR050090">
    <property type="entry name" value="Tyrosine_recombinase_XerCD"/>
</dbReference>
<dbReference type="GO" id="GO:0015074">
    <property type="term" value="P:DNA integration"/>
    <property type="evidence" value="ECO:0007669"/>
    <property type="project" value="InterPro"/>
</dbReference>
<dbReference type="OrthoDB" id="1098628at2"/>
<reference evidence="5 6" key="1">
    <citation type="submission" date="2019-07" db="EMBL/GenBank/DDBJ databases">
        <title>Whole genome shotgun sequence of Adhaeribacter aerolatus NBRC 106133.</title>
        <authorList>
            <person name="Hosoyama A."/>
            <person name="Uohara A."/>
            <person name="Ohji S."/>
            <person name="Ichikawa N."/>
        </authorList>
    </citation>
    <scope>NUCLEOTIDE SEQUENCE [LARGE SCALE GENOMIC DNA]</scope>
    <source>
        <strain evidence="5 6">NBRC 106133</strain>
    </source>
</reference>
<accession>A0A512B3S7</accession>
<evidence type="ECO:0000259" key="4">
    <source>
        <dbReference type="PROSITE" id="PS51898"/>
    </source>
</evidence>
<protein>
    <submittedName>
        <fullName evidence="5">Tyrosine recombinase</fullName>
    </submittedName>
</protein>
<dbReference type="Gene3D" id="1.10.443.10">
    <property type="entry name" value="Intergrase catalytic core"/>
    <property type="match status" value="1"/>
</dbReference>
<comment type="similarity">
    <text evidence="1">Belongs to the 'phage' integrase family.</text>
</comment>
<gene>
    <name evidence="5" type="ORF">AAE02nite_42790</name>
</gene>
<keyword evidence="3" id="KW-0233">DNA recombination</keyword>
<dbReference type="Gene3D" id="1.10.150.130">
    <property type="match status" value="1"/>
</dbReference>
<dbReference type="PROSITE" id="PS51898">
    <property type="entry name" value="TYR_RECOMBINASE"/>
    <property type="match status" value="1"/>
</dbReference>
<dbReference type="PANTHER" id="PTHR30349:SF64">
    <property type="entry name" value="PROPHAGE INTEGRASE INTD-RELATED"/>
    <property type="match status" value="1"/>
</dbReference>
<organism evidence="5 6">
    <name type="scientific">Adhaeribacter aerolatus</name>
    <dbReference type="NCBI Taxonomy" id="670289"/>
    <lineage>
        <taxon>Bacteria</taxon>
        <taxon>Pseudomonadati</taxon>
        <taxon>Bacteroidota</taxon>
        <taxon>Cytophagia</taxon>
        <taxon>Cytophagales</taxon>
        <taxon>Hymenobacteraceae</taxon>
        <taxon>Adhaeribacter</taxon>
    </lineage>
</organism>
<keyword evidence="6" id="KW-1185">Reference proteome</keyword>
<dbReference type="InterPro" id="IPR025269">
    <property type="entry name" value="SAM-like_dom"/>
</dbReference>
<dbReference type="InterPro" id="IPR013762">
    <property type="entry name" value="Integrase-like_cat_sf"/>
</dbReference>
<dbReference type="Pfam" id="PF17293">
    <property type="entry name" value="Arm-DNA-bind_5"/>
    <property type="match status" value="1"/>
</dbReference>
<dbReference type="Pfam" id="PF13102">
    <property type="entry name" value="Phage_int_SAM_5"/>
    <property type="match status" value="1"/>
</dbReference>
<dbReference type="CDD" id="cd01185">
    <property type="entry name" value="INTN1_C_like"/>
    <property type="match status" value="1"/>
</dbReference>
<dbReference type="Pfam" id="PF00589">
    <property type="entry name" value="Phage_integrase"/>
    <property type="match status" value="1"/>
</dbReference>
<dbReference type="RefSeq" id="WP_146903024.1">
    <property type="nucleotide sequence ID" value="NZ_BJYS01000041.1"/>
</dbReference>
<evidence type="ECO:0000313" key="5">
    <source>
        <dbReference type="EMBL" id="GEO06615.1"/>
    </source>
</evidence>
<sequence length="350" mass="40324">MGVELRKKKLASGKESLYLDIYHNGKRDYEFLKLYLIKASTPIDRQHNKETLKMAESLRAKREIYINSLEHGFEPEYKKKVNFITYFENFLSNYKNKDIRIVRYCCKYFKEFAGKEYLYPNEVTEQFCLDFKTYLEEHLNGETPHNYFAKFKKLLKQATREKVISINPALDIQNKKTDGIKKDILSTAEIQALASAYCGNPEVKRAFLFACCTGLRYCDVEALKWSNIINGTLKVMQSKTGRPVLINLNNSSIKLLGEQGKPETKVFTLPSHTGILKSLKAWAKQAGIDKNITFHVARHSFATNLIIYETDISTVSSLLGHTSFKHTQKYVRAVEALKQQAVSRLPEIDF</sequence>
<proteinExistence type="inferred from homology"/>